<reference evidence="2 3" key="1">
    <citation type="journal article" date="2020" name="Nat. Food">
        <title>A phased Vanilla planifolia genome enables genetic improvement of flavour and production.</title>
        <authorList>
            <person name="Hasing T."/>
            <person name="Tang H."/>
            <person name="Brym M."/>
            <person name="Khazi F."/>
            <person name="Huang T."/>
            <person name="Chambers A.H."/>
        </authorList>
    </citation>
    <scope>NUCLEOTIDE SEQUENCE [LARGE SCALE GENOMIC DNA]</scope>
    <source>
        <tissue evidence="2">Leaf</tissue>
    </source>
</reference>
<evidence type="ECO:0000313" key="3">
    <source>
        <dbReference type="Proteomes" id="UP000639772"/>
    </source>
</evidence>
<dbReference type="EMBL" id="JADCNM010000013">
    <property type="protein sequence ID" value="KAG0456528.1"/>
    <property type="molecule type" value="Genomic_DNA"/>
</dbReference>
<dbReference type="Proteomes" id="UP000639772">
    <property type="component" value="Chromosome 13"/>
</dbReference>
<protein>
    <submittedName>
        <fullName evidence="2">Uncharacterized protein</fullName>
    </submittedName>
</protein>
<gene>
    <name evidence="2" type="ORF">HPP92_024316</name>
</gene>
<dbReference type="AlphaFoldDB" id="A0A835PSK4"/>
<organism evidence="2 3">
    <name type="scientific">Vanilla planifolia</name>
    <name type="common">Vanilla</name>
    <dbReference type="NCBI Taxonomy" id="51239"/>
    <lineage>
        <taxon>Eukaryota</taxon>
        <taxon>Viridiplantae</taxon>
        <taxon>Streptophyta</taxon>
        <taxon>Embryophyta</taxon>
        <taxon>Tracheophyta</taxon>
        <taxon>Spermatophyta</taxon>
        <taxon>Magnoliopsida</taxon>
        <taxon>Liliopsida</taxon>
        <taxon>Asparagales</taxon>
        <taxon>Orchidaceae</taxon>
        <taxon>Vanilloideae</taxon>
        <taxon>Vanilleae</taxon>
        <taxon>Vanilla</taxon>
    </lineage>
</organism>
<accession>A0A835PSK4</accession>
<feature type="region of interest" description="Disordered" evidence="1">
    <location>
        <begin position="45"/>
        <end position="67"/>
    </location>
</feature>
<proteinExistence type="predicted"/>
<name>A0A835PSK4_VANPL</name>
<comment type="caution">
    <text evidence="2">The sequence shown here is derived from an EMBL/GenBank/DDBJ whole genome shotgun (WGS) entry which is preliminary data.</text>
</comment>
<sequence length="67" mass="7345">MKKATTAAAYKVCSGGNDRVACNGYVVMEANGTDVAMRLRELRSAHAKSIPDEDQTPYEPRRPEIGF</sequence>
<evidence type="ECO:0000313" key="2">
    <source>
        <dbReference type="EMBL" id="KAG0456528.1"/>
    </source>
</evidence>
<evidence type="ECO:0000256" key="1">
    <source>
        <dbReference type="SAM" id="MobiDB-lite"/>
    </source>
</evidence>